<dbReference type="EMBL" id="JACHEW010000034">
    <property type="protein sequence ID" value="MBB6018577.1"/>
    <property type="molecule type" value="Genomic_DNA"/>
</dbReference>
<dbReference type="RefSeq" id="WP_183944844.1">
    <property type="nucleotide sequence ID" value="NZ_JACHEW010000034.1"/>
</dbReference>
<feature type="region of interest" description="Disordered" evidence="1">
    <location>
        <begin position="86"/>
        <end position="113"/>
    </location>
</feature>
<accession>A0ABR6NX36</accession>
<evidence type="ECO:0000256" key="1">
    <source>
        <dbReference type="SAM" id="MobiDB-lite"/>
    </source>
</evidence>
<name>A0ABR6NX36_9DEIO</name>
<evidence type="ECO:0000313" key="2">
    <source>
        <dbReference type="EMBL" id="MBB6018577.1"/>
    </source>
</evidence>
<protein>
    <submittedName>
        <fullName evidence="2">Uncharacterized protein</fullName>
    </submittedName>
</protein>
<gene>
    <name evidence="2" type="ORF">HNQ04_003858</name>
</gene>
<comment type="caution">
    <text evidence="2">The sequence shown here is derived from an EMBL/GenBank/DDBJ whole genome shotgun (WGS) entry which is preliminary data.</text>
</comment>
<reference evidence="2 3" key="1">
    <citation type="submission" date="2020-08" db="EMBL/GenBank/DDBJ databases">
        <title>Genomic Encyclopedia of Type Strains, Phase IV (KMG-IV): sequencing the most valuable type-strain genomes for metagenomic binning, comparative biology and taxonomic classification.</title>
        <authorList>
            <person name="Goeker M."/>
        </authorList>
    </citation>
    <scope>NUCLEOTIDE SEQUENCE [LARGE SCALE GENOMIC DNA]</scope>
    <source>
        <strain evidence="2 3">DSM 12027</strain>
    </source>
</reference>
<sequence length="113" mass="12187">MTILQPRLNALVQAACDATSSTLVILRNGESLVNEILDGQGDRPIKPRSVTEGVLSLLVEHQVIVTKVRSRQVPAVILGREVSPHGIGGQRVERRHGLRNALGGQTDRRGEGP</sequence>
<keyword evidence="3" id="KW-1185">Reference proteome</keyword>
<organism evidence="2 3">
    <name type="scientific">Deinococcus radiopugnans ATCC 19172</name>
    <dbReference type="NCBI Taxonomy" id="585398"/>
    <lineage>
        <taxon>Bacteria</taxon>
        <taxon>Thermotogati</taxon>
        <taxon>Deinococcota</taxon>
        <taxon>Deinococci</taxon>
        <taxon>Deinococcales</taxon>
        <taxon>Deinococcaceae</taxon>
        <taxon>Deinococcus</taxon>
    </lineage>
</organism>
<proteinExistence type="predicted"/>
<dbReference type="Proteomes" id="UP000629870">
    <property type="component" value="Unassembled WGS sequence"/>
</dbReference>
<evidence type="ECO:0000313" key="3">
    <source>
        <dbReference type="Proteomes" id="UP000629870"/>
    </source>
</evidence>